<feature type="domain" description="Major facilitator superfamily (MFS) profile" evidence="5">
    <location>
        <begin position="210"/>
        <end position="431"/>
    </location>
</feature>
<evidence type="ECO:0000313" key="6">
    <source>
        <dbReference type="EMBL" id="MDY7225963.1"/>
    </source>
</evidence>
<dbReference type="Gene3D" id="1.20.1250.20">
    <property type="entry name" value="MFS general substrate transporter like domains"/>
    <property type="match status" value="1"/>
</dbReference>
<dbReference type="EMBL" id="JAXIVS010000002">
    <property type="protein sequence ID" value="MDY7225963.1"/>
    <property type="molecule type" value="Genomic_DNA"/>
</dbReference>
<dbReference type="InterPro" id="IPR011701">
    <property type="entry name" value="MFS"/>
</dbReference>
<feature type="transmembrane region" description="Helical" evidence="4">
    <location>
        <begin position="26"/>
        <end position="46"/>
    </location>
</feature>
<dbReference type="Proteomes" id="UP001291309">
    <property type="component" value="Unassembled WGS sequence"/>
</dbReference>
<proteinExistence type="predicted"/>
<sequence length="431" mass="43597">MSGQEGAARGLSAQRELWADASWRRWVLAVTCARLCATMMPFALLLAGEAALGSFAAGAWMTSVYSVGAAVAAPFRGRMMDRRRLPEAMRLPLLLLAGLCAAVAVACAVRAPLPVLLGLSLLMGVLPAGVFGAYRALLPSFLSPQKLAPAFAIDAVLIEVTWIAGPPLVGALALVHVSLTLGIISAGAVLATLASRLLPPREAPPASSPRAAGLALGPFVHGLPLLVYVAVVGAGVSWGAVDSALPPLLVQFGSRAEMWGALAALLSAASAVGGLVSASAARPASTSAAVWRSLLFLGLWGALLLPLGLTRGVVGAGGWLIAAGFFLAPLVGLLTYLLQQALPADRQAEGFSLYGACWSLGIGAGSALTAVLLEHASARAALALSGTVPLVLALVLALRVRPWLRAAASAPSPLNDARARAPGADAGASAP</sequence>
<evidence type="ECO:0000256" key="3">
    <source>
        <dbReference type="ARBA" id="ARBA00023136"/>
    </source>
</evidence>
<evidence type="ECO:0000256" key="4">
    <source>
        <dbReference type="SAM" id="Phobius"/>
    </source>
</evidence>
<evidence type="ECO:0000313" key="7">
    <source>
        <dbReference type="Proteomes" id="UP001291309"/>
    </source>
</evidence>
<feature type="transmembrane region" description="Helical" evidence="4">
    <location>
        <begin position="93"/>
        <end position="111"/>
    </location>
</feature>
<reference evidence="6 7" key="1">
    <citation type="submission" date="2023-12" db="EMBL/GenBank/DDBJ databases">
        <title>the genome sequence of Hyalangium sp. s54d21.</title>
        <authorList>
            <person name="Zhang X."/>
        </authorList>
    </citation>
    <scope>NUCLEOTIDE SEQUENCE [LARGE SCALE GENOMIC DNA]</scope>
    <source>
        <strain evidence="7">s54d21</strain>
    </source>
</reference>
<dbReference type="PANTHER" id="PTHR23542:SF1">
    <property type="entry name" value="MAJOR FACILITATOR SUPERFAMILY (MFS) PROFILE DOMAIN-CONTAINING PROTEIN"/>
    <property type="match status" value="1"/>
</dbReference>
<organism evidence="6 7">
    <name type="scientific">Hyalangium rubrum</name>
    <dbReference type="NCBI Taxonomy" id="3103134"/>
    <lineage>
        <taxon>Bacteria</taxon>
        <taxon>Pseudomonadati</taxon>
        <taxon>Myxococcota</taxon>
        <taxon>Myxococcia</taxon>
        <taxon>Myxococcales</taxon>
        <taxon>Cystobacterineae</taxon>
        <taxon>Archangiaceae</taxon>
        <taxon>Hyalangium</taxon>
    </lineage>
</organism>
<evidence type="ECO:0000256" key="1">
    <source>
        <dbReference type="ARBA" id="ARBA00022692"/>
    </source>
</evidence>
<feature type="transmembrane region" description="Helical" evidence="4">
    <location>
        <begin position="379"/>
        <end position="398"/>
    </location>
</feature>
<feature type="transmembrane region" description="Helical" evidence="4">
    <location>
        <begin position="214"/>
        <end position="238"/>
    </location>
</feature>
<keyword evidence="7" id="KW-1185">Reference proteome</keyword>
<evidence type="ECO:0000259" key="5">
    <source>
        <dbReference type="PROSITE" id="PS50850"/>
    </source>
</evidence>
<protein>
    <submittedName>
        <fullName evidence="6">MFS transporter</fullName>
    </submittedName>
</protein>
<dbReference type="Pfam" id="PF07690">
    <property type="entry name" value="MFS_1"/>
    <property type="match status" value="1"/>
</dbReference>
<dbReference type="SUPFAM" id="SSF103473">
    <property type="entry name" value="MFS general substrate transporter"/>
    <property type="match status" value="1"/>
</dbReference>
<dbReference type="InterPro" id="IPR020846">
    <property type="entry name" value="MFS_dom"/>
</dbReference>
<feature type="transmembrane region" description="Helical" evidence="4">
    <location>
        <begin position="117"/>
        <end position="138"/>
    </location>
</feature>
<keyword evidence="2 4" id="KW-1133">Transmembrane helix</keyword>
<dbReference type="RefSeq" id="WP_321544685.1">
    <property type="nucleotide sequence ID" value="NZ_JAXIVS010000002.1"/>
</dbReference>
<feature type="transmembrane region" description="Helical" evidence="4">
    <location>
        <begin position="316"/>
        <end position="339"/>
    </location>
</feature>
<feature type="transmembrane region" description="Helical" evidence="4">
    <location>
        <begin position="290"/>
        <end position="310"/>
    </location>
</feature>
<feature type="transmembrane region" description="Helical" evidence="4">
    <location>
        <begin position="351"/>
        <end position="373"/>
    </location>
</feature>
<name>A0ABU5GXQ7_9BACT</name>
<evidence type="ECO:0000256" key="2">
    <source>
        <dbReference type="ARBA" id="ARBA00022989"/>
    </source>
</evidence>
<feature type="transmembrane region" description="Helical" evidence="4">
    <location>
        <begin position="171"/>
        <end position="193"/>
    </location>
</feature>
<dbReference type="PROSITE" id="PS50850">
    <property type="entry name" value="MFS"/>
    <property type="match status" value="1"/>
</dbReference>
<comment type="caution">
    <text evidence="6">The sequence shown here is derived from an EMBL/GenBank/DDBJ whole genome shotgun (WGS) entry which is preliminary data.</text>
</comment>
<dbReference type="PANTHER" id="PTHR23542">
    <property type="match status" value="1"/>
</dbReference>
<gene>
    <name evidence="6" type="ORF">SYV04_06195</name>
</gene>
<dbReference type="InterPro" id="IPR036259">
    <property type="entry name" value="MFS_trans_sf"/>
</dbReference>
<accession>A0ABU5GXQ7</accession>
<feature type="transmembrane region" description="Helical" evidence="4">
    <location>
        <begin position="258"/>
        <end position="278"/>
    </location>
</feature>
<keyword evidence="1 4" id="KW-0812">Transmembrane</keyword>
<keyword evidence="3 4" id="KW-0472">Membrane</keyword>
<feature type="transmembrane region" description="Helical" evidence="4">
    <location>
        <begin position="52"/>
        <end position="73"/>
    </location>
</feature>